<organism evidence="1 2">
    <name type="scientific">Leucogyrophana mollusca</name>
    <dbReference type="NCBI Taxonomy" id="85980"/>
    <lineage>
        <taxon>Eukaryota</taxon>
        <taxon>Fungi</taxon>
        <taxon>Dikarya</taxon>
        <taxon>Basidiomycota</taxon>
        <taxon>Agaricomycotina</taxon>
        <taxon>Agaricomycetes</taxon>
        <taxon>Agaricomycetidae</taxon>
        <taxon>Boletales</taxon>
        <taxon>Boletales incertae sedis</taxon>
        <taxon>Leucogyrophana</taxon>
    </lineage>
</organism>
<protein>
    <submittedName>
        <fullName evidence="1">Uncharacterized protein</fullName>
    </submittedName>
</protein>
<dbReference type="EMBL" id="MU266600">
    <property type="protein sequence ID" value="KAH7920158.1"/>
    <property type="molecule type" value="Genomic_DNA"/>
</dbReference>
<proteinExistence type="predicted"/>
<reference evidence="1" key="1">
    <citation type="journal article" date="2021" name="New Phytol.">
        <title>Evolutionary innovations through gain and loss of genes in the ectomycorrhizal Boletales.</title>
        <authorList>
            <person name="Wu G."/>
            <person name="Miyauchi S."/>
            <person name="Morin E."/>
            <person name="Kuo A."/>
            <person name="Drula E."/>
            <person name="Varga T."/>
            <person name="Kohler A."/>
            <person name="Feng B."/>
            <person name="Cao Y."/>
            <person name="Lipzen A."/>
            <person name="Daum C."/>
            <person name="Hundley H."/>
            <person name="Pangilinan J."/>
            <person name="Johnson J."/>
            <person name="Barry K."/>
            <person name="LaButti K."/>
            <person name="Ng V."/>
            <person name="Ahrendt S."/>
            <person name="Min B."/>
            <person name="Choi I.G."/>
            <person name="Park H."/>
            <person name="Plett J.M."/>
            <person name="Magnuson J."/>
            <person name="Spatafora J.W."/>
            <person name="Nagy L.G."/>
            <person name="Henrissat B."/>
            <person name="Grigoriev I.V."/>
            <person name="Yang Z.L."/>
            <person name="Xu J."/>
            <person name="Martin F.M."/>
        </authorList>
    </citation>
    <scope>NUCLEOTIDE SEQUENCE</scope>
    <source>
        <strain evidence="1">KUC20120723A-06</strain>
    </source>
</reference>
<sequence>MLSHRWEADEPLYDHITSSVYELPASPGVEKLQNFCSTVKCIGWAWAWSDTCCIDKTSSAELLESLASMFAWYSNSALTIVYLSDVRRSSPDQLCKSAWFTRGWTLQELLASPVVLFYKNNWRPYVDHEPNDMVMKAVVDILKRATGVDIKSLRRFVPGVEHARERLTWARSRATTREEDVGYSLQGIFGVQLPFMYGQKEKVFGRLVAKILCLS</sequence>
<evidence type="ECO:0000313" key="2">
    <source>
        <dbReference type="Proteomes" id="UP000790709"/>
    </source>
</evidence>
<dbReference type="Proteomes" id="UP000790709">
    <property type="component" value="Unassembled WGS sequence"/>
</dbReference>
<feature type="non-terminal residue" evidence="1">
    <location>
        <position position="215"/>
    </location>
</feature>
<evidence type="ECO:0000313" key="1">
    <source>
        <dbReference type="EMBL" id="KAH7920158.1"/>
    </source>
</evidence>
<accession>A0ACB8B5M4</accession>
<gene>
    <name evidence="1" type="ORF">BV22DRAFT_983975</name>
</gene>
<comment type="caution">
    <text evidence="1">The sequence shown here is derived from an EMBL/GenBank/DDBJ whole genome shotgun (WGS) entry which is preliminary data.</text>
</comment>
<name>A0ACB8B5M4_9AGAM</name>
<keyword evidence="2" id="KW-1185">Reference proteome</keyword>